<accession>A0ABS6FQX8</accession>
<protein>
    <submittedName>
        <fullName evidence="1">Uncharacterized protein</fullName>
    </submittedName>
</protein>
<keyword evidence="2" id="KW-1185">Reference proteome</keyword>
<dbReference type="Proteomes" id="UP000743001">
    <property type="component" value="Unassembled WGS sequence"/>
</dbReference>
<proteinExistence type="predicted"/>
<reference evidence="1 2" key="1">
    <citation type="submission" date="2021-06" db="EMBL/GenBank/DDBJ databases">
        <authorList>
            <person name="Sun Q."/>
            <person name="Li D."/>
        </authorList>
    </citation>
    <scope>NUCLEOTIDE SEQUENCE [LARGE SCALE GENOMIC DNA]</scope>
    <source>
        <strain evidence="1 2">MSJ-6</strain>
    </source>
</reference>
<evidence type="ECO:0000313" key="2">
    <source>
        <dbReference type="Proteomes" id="UP000743001"/>
    </source>
</evidence>
<organism evidence="1 2">
    <name type="scientific">Paenibacillus brevis</name>
    <dbReference type="NCBI Taxonomy" id="2841508"/>
    <lineage>
        <taxon>Bacteria</taxon>
        <taxon>Bacillati</taxon>
        <taxon>Bacillota</taxon>
        <taxon>Bacilli</taxon>
        <taxon>Bacillales</taxon>
        <taxon>Paenibacillaceae</taxon>
        <taxon>Paenibacillus</taxon>
    </lineage>
</organism>
<evidence type="ECO:0000313" key="1">
    <source>
        <dbReference type="EMBL" id="MBU5672639.1"/>
    </source>
</evidence>
<dbReference type="RefSeq" id="WP_216479225.1">
    <property type="nucleotide sequence ID" value="NZ_JAHLQJ010000010.1"/>
</dbReference>
<sequence length="53" mass="6029">MGYIAKEKVLHSGRQFEIGEEVLGLKKEEAERLIELKAIEEEKKAAKTKDDQA</sequence>
<dbReference type="EMBL" id="JAHLQJ010000010">
    <property type="protein sequence ID" value="MBU5672639.1"/>
    <property type="molecule type" value="Genomic_DNA"/>
</dbReference>
<name>A0ABS6FQX8_9BACL</name>
<comment type="caution">
    <text evidence="1">The sequence shown here is derived from an EMBL/GenBank/DDBJ whole genome shotgun (WGS) entry which is preliminary data.</text>
</comment>
<gene>
    <name evidence="1" type="ORF">KQJ23_12455</name>
</gene>